<feature type="signal peptide" evidence="2">
    <location>
        <begin position="1"/>
        <end position="23"/>
    </location>
</feature>
<keyword evidence="5" id="KW-1185">Reference proteome</keyword>
<evidence type="ECO:0000313" key="4">
    <source>
        <dbReference type="EMBL" id="MCD1655536.1"/>
    </source>
</evidence>
<dbReference type="EMBL" id="JAINWA010000003">
    <property type="protein sequence ID" value="MCD1655536.1"/>
    <property type="molecule type" value="Genomic_DNA"/>
</dbReference>
<keyword evidence="1 2" id="KW-0732">Signal</keyword>
<feature type="domain" description="Solute-binding protein family 3/N-terminal" evidence="3">
    <location>
        <begin position="38"/>
        <end position="276"/>
    </location>
</feature>
<dbReference type="Proteomes" id="UP001198163">
    <property type="component" value="Unassembled WGS sequence"/>
</dbReference>
<accession>A0AAE3EKG7</accession>
<dbReference type="PANTHER" id="PTHR35936">
    <property type="entry name" value="MEMBRANE-BOUND LYTIC MUREIN TRANSGLYCOSYLASE F"/>
    <property type="match status" value="1"/>
</dbReference>
<dbReference type="Gene3D" id="3.40.190.10">
    <property type="entry name" value="Periplasmic binding protein-like II"/>
    <property type="match status" value="2"/>
</dbReference>
<sequence>MKGSKRNAVFIAVLAAVVSSAYAGGAKDAGSPSGKPVKIYAAHTQTYVPYDFVNEKGESDGFEVAVLKAVDELLPEYEFKFVPTSDDDLLIGVESGKYQVGTKGAWVTEERKNKFLFPQNPIAASVIGITFRSADADKIRDFESFARFSGKLVPIAPQSAQFAVVQEYNKAHPEKPVKLEPADTFVINDAYAWVLEGRYDAFFDIKLSYENNVADGKGPYHSLAGKLSYAPYKGIPTWPLFNKSNQPLADAYDRAIKTLKENGTLSSLSLKYFGEDVFVYVTQ</sequence>
<evidence type="ECO:0000313" key="5">
    <source>
        <dbReference type="Proteomes" id="UP001198163"/>
    </source>
</evidence>
<dbReference type="PANTHER" id="PTHR35936:SF19">
    <property type="entry name" value="AMINO-ACID-BINDING PROTEIN YXEM-RELATED"/>
    <property type="match status" value="1"/>
</dbReference>
<dbReference type="RefSeq" id="WP_230756865.1">
    <property type="nucleotide sequence ID" value="NZ_JAINWA010000003.1"/>
</dbReference>
<evidence type="ECO:0000259" key="3">
    <source>
        <dbReference type="SMART" id="SM00062"/>
    </source>
</evidence>
<reference evidence="4" key="1">
    <citation type="submission" date="2021-08" db="EMBL/GenBank/DDBJ databases">
        <title>Comparative analyses of Brucepasteria parasyntrophica and Teretinema zuelzerae.</title>
        <authorList>
            <person name="Song Y."/>
            <person name="Brune A."/>
        </authorList>
    </citation>
    <scope>NUCLEOTIDE SEQUENCE</scope>
    <source>
        <strain evidence="4">DSM 1903</strain>
    </source>
</reference>
<organism evidence="4 5">
    <name type="scientific">Teretinema zuelzerae</name>
    <dbReference type="NCBI Taxonomy" id="156"/>
    <lineage>
        <taxon>Bacteria</taxon>
        <taxon>Pseudomonadati</taxon>
        <taxon>Spirochaetota</taxon>
        <taxon>Spirochaetia</taxon>
        <taxon>Spirochaetales</taxon>
        <taxon>Treponemataceae</taxon>
        <taxon>Teretinema</taxon>
    </lineage>
</organism>
<evidence type="ECO:0000256" key="2">
    <source>
        <dbReference type="SAM" id="SignalP"/>
    </source>
</evidence>
<gene>
    <name evidence="4" type="ORF">K7J14_12620</name>
</gene>
<protein>
    <submittedName>
        <fullName evidence="4">Transporter substrate-binding domain-containing protein</fullName>
    </submittedName>
</protein>
<dbReference type="SUPFAM" id="SSF53850">
    <property type="entry name" value="Periplasmic binding protein-like II"/>
    <property type="match status" value="1"/>
</dbReference>
<name>A0AAE3EKG7_9SPIR</name>
<dbReference type="SMART" id="SM00062">
    <property type="entry name" value="PBPb"/>
    <property type="match status" value="1"/>
</dbReference>
<comment type="caution">
    <text evidence="4">The sequence shown here is derived from an EMBL/GenBank/DDBJ whole genome shotgun (WGS) entry which is preliminary data.</text>
</comment>
<proteinExistence type="predicted"/>
<evidence type="ECO:0000256" key="1">
    <source>
        <dbReference type="ARBA" id="ARBA00022729"/>
    </source>
</evidence>
<dbReference type="InterPro" id="IPR001638">
    <property type="entry name" value="Solute-binding_3/MltF_N"/>
</dbReference>
<feature type="chain" id="PRO_5041962808" evidence="2">
    <location>
        <begin position="24"/>
        <end position="283"/>
    </location>
</feature>
<dbReference type="AlphaFoldDB" id="A0AAE3EKG7"/>
<dbReference type="Pfam" id="PF00497">
    <property type="entry name" value="SBP_bac_3"/>
    <property type="match status" value="1"/>
</dbReference>